<comment type="caution">
    <text evidence="3">The sequence shown here is derived from an EMBL/GenBank/DDBJ whole genome shotgun (WGS) entry which is preliminary data.</text>
</comment>
<evidence type="ECO:0000313" key="4">
    <source>
        <dbReference type="Proteomes" id="UP000192610"/>
    </source>
</evidence>
<feature type="region of interest" description="Disordered" evidence="1">
    <location>
        <begin position="419"/>
        <end position="448"/>
    </location>
</feature>
<dbReference type="STRING" id="354355.SAMN05660816_02040"/>
<dbReference type="RefSeq" id="WP_081204312.1">
    <property type="nucleotide sequence ID" value="NZ_FOCZ01000003.1"/>
</dbReference>
<dbReference type="Proteomes" id="UP000192610">
    <property type="component" value="Unassembled WGS sequence"/>
</dbReference>
<gene>
    <name evidence="3" type="ORF">A4H97_16465</name>
</gene>
<keyword evidence="4" id="KW-1185">Reference proteome</keyword>
<sequence>MSNAGIIIQGTKDGFKTLYVSPQLPETDKMSIGYDIRLSSPSENAISKQCYGISFSPGGKVYTIYRAMYDGPRNMAVGFLGISLFIPAGQKLSGKQIQELLNELMKTYLSYTIENKLGIQPEDWSFIEVTLQKYVFEKEPNPTTFSQGEKDAAYIFYADTELPVYFKEIYQSQYKNYRQILLVNEKERHDNNILSAIKGAEDITHKVDIENPTYQLCIQDTKTITIKVENEAIEDKQEITRETKLHVEYSKLYHIPQTYTGTYEELVKTDPSIFKVDHSERKFIVKSQSLKINKKELVINVTDEDGVVKREDISITFNKKNSAESFSVPNSTIIFDGEGITQSWIIHINGRKKYASASRVIVPEDELYGSVFFELKKRKRRFPILKKLNSPGFVLLGILALIMGLVALAITTLDPPYRNDQSTTKEEVNQSPTQSQTTHSSSATFPDPNLKRAIESYVNGMDLSLNKLNDYREQLENHPDSSYNEIYTRLINAIKLRSAINSCTDKEDIQNAYTNIPGLLDPQNDLLTLIQNNFEIFSKIDNRSGLALSTIQYKINDIRDKEAKKIKADKLRNERIEQGRQLAEDAVKATRHESLDNNPKKQPNIKPKAPQIYSLEEFATLIKRIEVRDDLDKLFEEAKMSDTEKNYYNIIKDNFSKFLKIAGREDLPTTRLFIRIDLLKHQF</sequence>
<organism evidence="3 4">
    <name type="scientific">Niastella yeongjuensis</name>
    <dbReference type="NCBI Taxonomy" id="354355"/>
    <lineage>
        <taxon>Bacteria</taxon>
        <taxon>Pseudomonadati</taxon>
        <taxon>Bacteroidota</taxon>
        <taxon>Chitinophagia</taxon>
        <taxon>Chitinophagales</taxon>
        <taxon>Chitinophagaceae</taxon>
        <taxon>Niastella</taxon>
    </lineage>
</organism>
<keyword evidence="2" id="KW-0472">Membrane</keyword>
<dbReference type="EMBL" id="LVXG01000078">
    <property type="protein sequence ID" value="OQP39814.1"/>
    <property type="molecule type" value="Genomic_DNA"/>
</dbReference>
<feature type="transmembrane region" description="Helical" evidence="2">
    <location>
        <begin position="388"/>
        <end position="410"/>
    </location>
</feature>
<accession>A0A1V9E1B0</accession>
<keyword evidence="2" id="KW-1133">Transmembrane helix</keyword>
<proteinExistence type="predicted"/>
<reference evidence="4" key="1">
    <citation type="submission" date="2016-04" db="EMBL/GenBank/DDBJ databases">
        <authorList>
            <person name="Chen L."/>
            <person name="Zhuang W."/>
            <person name="Wang G."/>
        </authorList>
    </citation>
    <scope>NUCLEOTIDE SEQUENCE [LARGE SCALE GENOMIC DNA]</scope>
    <source>
        <strain evidence="4">17621</strain>
    </source>
</reference>
<keyword evidence="2" id="KW-0812">Transmembrane</keyword>
<protein>
    <submittedName>
        <fullName evidence="3">Uncharacterized protein</fullName>
    </submittedName>
</protein>
<evidence type="ECO:0000256" key="2">
    <source>
        <dbReference type="SAM" id="Phobius"/>
    </source>
</evidence>
<name>A0A1V9E1B0_9BACT</name>
<dbReference type="AlphaFoldDB" id="A0A1V9E1B0"/>
<evidence type="ECO:0000256" key="1">
    <source>
        <dbReference type="SAM" id="MobiDB-lite"/>
    </source>
</evidence>
<evidence type="ECO:0000313" key="3">
    <source>
        <dbReference type="EMBL" id="OQP39814.1"/>
    </source>
</evidence>
<feature type="compositionally biased region" description="Low complexity" evidence="1">
    <location>
        <begin position="430"/>
        <end position="442"/>
    </location>
</feature>